<dbReference type="STRING" id="442562.Rumeso_00194"/>
<dbReference type="SUPFAM" id="SSF51182">
    <property type="entry name" value="RmlC-like cupins"/>
    <property type="match status" value="1"/>
</dbReference>
<gene>
    <name evidence="2" type="ORF">Rumeso_00194</name>
</gene>
<dbReference type="InterPro" id="IPR013096">
    <property type="entry name" value="Cupin_2"/>
</dbReference>
<dbReference type="EMBL" id="AOSK01000006">
    <property type="protein sequence ID" value="EYD78212.1"/>
    <property type="molecule type" value="Genomic_DNA"/>
</dbReference>
<evidence type="ECO:0000259" key="1">
    <source>
        <dbReference type="Pfam" id="PF07883"/>
    </source>
</evidence>
<dbReference type="HOGENOM" id="CLU_1894654_0_0_5"/>
<name>A0A017HUN3_9RHOB</name>
<proteinExistence type="predicted"/>
<dbReference type="AlphaFoldDB" id="A0A017HUN3"/>
<dbReference type="InterPro" id="IPR014710">
    <property type="entry name" value="RmlC-like_jellyroll"/>
</dbReference>
<reference evidence="2 3" key="1">
    <citation type="submission" date="2013-02" db="EMBL/GenBank/DDBJ databases">
        <authorList>
            <person name="Fiebig A."/>
            <person name="Goeker M."/>
            <person name="Klenk H.-P.P."/>
        </authorList>
    </citation>
    <scope>NUCLEOTIDE SEQUENCE [LARGE SCALE GENOMIC DNA]</scope>
    <source>
        <strain evidence="2 3">DSM 19309</strain>
    </source>
</reference>
<protein>
    <submittedName>
        <fullName evidence="2">Putative transcriptional regulator protein, AraC family</fullName>
    </submittedName>
</protein>
<dbReference type="Gene3D" id="2.60.120.10">
    <property type="entry name" value="Jelly Rolls"/>
    <property type="match status" value="1"/>
</dbReference>
<accession>A0A017HUN3</accession>
<sequence>MDGKRYWDPKASRVERVPNEIVVSCEQPGIMAAPHWHAQAEVNFVFRGGLEYEMHGHRVRLEAGAVALFWGGLPHRVTDTREDTYFHAIHLPLFHFFRLRLADDLQQRLMRGATLLATEPQPDDAPPSPGAPAT</sequence>
<dbReference type="Proteomes" id="UP000019666">
    <property type="component" value="Unassembled WGS sequence"/>
</dbReference>
<evidence type="ECO:0000313" key="2">
    <source>
        <dbReference type="EMBL" id="EYD78212.1"/>
    </source>
</evidence>
<feature type="domain" description="Cupin type-2" evidence="1">
    <location>
        <begin position="27"/>
        <end position="79"/>
    </location>
</feature>
<organism evidence="2 3">
    <name type="scientific">Rubellimicrobium mesophilum DSM 19309</name>
    <dbReference type="NCBI Taxonomy" id="442562"/>
    <lineage>
        <taxon>Bacteria</taxon>
        <taxon>Pseudomonadati</taxon>
        <taxon>Pseudomonadota</taxon>
        <taxon>Alphaproteobacteria</taxon>
        <taxon>Rhodobacterales</taxon>
        <taxon>Roseobacteraceae</taxon>
        <taxon>Rubellimicrobium</taxon>
    </lineage>
</organism>
<comment type="caution">
    <text evidence="2">The sequence shown here is derived from an EMBL/GenBank/DDBJ whole genome shotgun (WGS) entry which is preliminary data.</text>
</comment>
<dbReference type="Pfam" id="PF07883">
    <property type="entry name" value="Cupin_2"/>
    <property type="match status" value="1"/>
</dbReference>
<evidence type="ECO:0000313" key="3">
    <source>
        <dbReference type="Proteomes" id="UP000019666"/>
    </source>
</evidence>
<dbReference type="InterPro" id="IPR011051">
    <property type="entry name" value="RmlC_Cupin_sf"/>
</dbReference>
<keyword evidence="3" id="KW-1185">Reference proteome</keyword>
<dbReference type="RefSeq" id="WP_211262939.1">
    <property type="nucleotide sequence ID" value="NZ_KK088610.1"/>
</dbReference>